<feature type="disulfide bond" evidence="17">
    <location>
        <begin position="37"/>
        <end position="120"/>
    </location>
</feature>
<feature type="binding site" evidence="15">
    <location>
        <position position="78"/>
    </location>
    <ligand>
        <name>Ca(2+)</name>
        <dbReference type="ChEBI" id="CHEBI:29108"/>
        <label>1</label>
    </ligand>
</feature>
<dbReference type="GeneID" id="110682410"/>
<feature type="binding site" evidence="15">
    <location>
        <position position="250"/>
    </location>
    <ligand>
        <name>Ca(2+)</name>
        <dbReference type="ChEBI" id="CHEBI:29108"/>
        <label>2</label>
    </ligand>
</feature>
<dbReference type="Gene3D" id="1.10.420.10">
    <property type="entry name" value="Peroxidase, domain 2"/>
    <property type="match status" value="1"/>
</dbReference>
<dbReference type="PANTHER" id="PTHR31517">
    <property type="match status" value="1"/>
</dbReference>
<feature type="binding site" evidence="15">
    <location>
        <position position="199"/>
    </location>
    <ligand>
        <name>Ca(2+)</name>
        <dbReference type="ChEBI" id="CHEBI:29108"/>
        <label>2</label>
    </ligand>
</feature>
<evidence type="ECO:0000256" key="4">
    <source>
        <dbReference type="ARBA" id="ARBA00012313"/>
    </source>
</evidence>
<keyword evidence="7 18" id="KW-0349">Heme</keyword>
<feature type="binding site" evidence="14">
    <location>
        <position position="168"/>
    </location>
    <ligand>
        <name>substrate</name>
    </ligand>
</feature>
<feature type="binding site" description="axial binding residue" evidence="15">
    <location>
        <position position="198"/>
    </location>
    <ligand>
        <name>heme b</name>
        <dbReference type="ChEBI" id="CHEBI:60344"/>
    </ligand>
    <ligandPart>
        <name>Fe</name>
        <dbReference type="ChEBI" id="CHEBI:18248"/>
    </ligandPart>
</feature>
<feature type="chain" id="PRO_5031600629" description="Peroxidase" evidence="18">
    <location>
        <begin position="26"/>
        <end position="330"/>
    </location>
</feature>
<evidence type="ECO:0000256" key="8">
    <source>
        <dbReference type="ARBA" id="ARBA00022723"/>
    </source>
</evidence>
<evidence type="ECO:0000313" key="21">
    <source>
        <dbReference type="Proteomes" id="UP000596660"/>
    </source>
</evidence>
<evidence type="ECO:0000256" key="17">
    <source>
        <dbReference type="PIRSR" id="PIRSR600823-5"/>
    </source>
</evidence>
<dbReference type="GO" id="GO:0042744">
    <property type="term" value="P:hydrogen peroxide catabolic process"/>
    <property type="evidence" value="ECO:0007669"/>
    <property type="project" value="UniProtKB-KW"/>
</dbReference>
<evidence type="ECO:0000313" key="20">
    <source>
        <dbReference type="EnsemblPlants" id="AUR62003984-RA:cds"/>
    </source>
</evidence>
<evidence type="ECO:0000256" key="9">
    <source>
        <dbReference type="ARBA" id="ARBA00023002"/>
    </source>
</evidence>
<evidence type="ECO:0000256" key="7">
    <source>
        <dbReference type="ARBA" id="ARBA00022617"/>
    </source>
</evidence>
<comment type="subcellular location">
    <subcellularLocation>
        <location evidence="18">Secreted</location>
    </subcellularLocation>
</comment>
<feature type="active site" description="Proton acceptor" evidence="13">
    <location>
        <position position="68"/>
    </location>
</feature>
<keyword evidence="18" id="KW-0732">Signal</keyword>
<dbReference type="SMR" id="A0A803KY75"/>
<dbReference type="Gene3D" id="1.10.520.10">
    <property type="match status" value="1"/>
</dbReference>
<feature type="disulfide bond" evidence="17">
    <location>
        <begin position="205"/>
        <end position="237"/>
    </location>
</feature>
<feature type="binding site" evidence="15">
    <location>
        <position position="72"/>
    </location>
    <ligand>
        <name>Ca(2+)</name>
        <dbReference type="ChEBI" id="CHEBI:29108"/>
        <label>1</label>
    </ligand>
</feature>
<dbReference type="AlphaFoldDB" id="A0A803KY75"/>
<dbReference type="GO" id="GO:0005576">
    <property type="term" value="C:extracellular region"/>
    <property type="evidence" value="ECO:0007669"/>
    <property type="project" value="UniProtKB-SubCell"/>
</dbReference>
<proteinExistence type="inferred from homology"/>
<feature type="domain" description="Plant heme peroxidase family profile" evidence="19">
    <location>
        <begin position="27"/>
        <end position="330"/>
    </location>
</feature>
<dbReference type="FunFam" id="1.10.420.10:FF:000001">
    <property type="entry name" value="Peroxidase"/>
    <property type="match status" value="1"/>
</dbReference>
<dbReference type="GO" id="GO:0140825">
    <property type="term" value="F:lactoperoxidase activity"/>
    <property type="evidence" value="ECO:0007669"/>
    <property type="project" value="UniProtKB-EC"/>
</dbReference>
<dbReference type="EnsemblPlants" id="AUR62003984-RA">
    <property type="protein sequence ID" value="AUR62003984-RA:cds"/>
    <property type="gene ID" value="AUR62003984"/>
</dbReference>
<evidence type="ECO:0000256" key="14">
    <source>
        <dbReference type="PIRSR" id="PIRSR600823-2"/>
    </source>
</evidence>
<evidence type="ECO:0000256" key="3">
    <source>
        <dbReference type="ARBA" id="ARBA00006873"/>
    </source>
</evidence>
<dbReference type="PRINTS" id="PR00461">
    <property type="entry name" value="PLPEROXIDASE"/>
</dbReference>
<evidence type="ECO:0000259" key="19">
    <source>
        <dbReference type="PROSITE" id="PS50873"/>
    </source>
</evidence>
<feature type="signal peptide" evidence="18">
    <location>
        <begin position="1"/>
        <end position="25"/>
    </location>
</feature>
<evidence type="ECO:0000256" key="15">
    <source>
        <dbReference type="PIRSR" id="PIRSR600823-3"/>
    </source>
</evidence>
<dbReference type="OrthoDB" id="2113341at2759"/>
<evidence type="ECO:0000256" key="11">
    <source>
        <dbReference type="ARBA" id="ARBA00023157"/>
    </source>
</evidence>
<dbReference type="OMA" id="NIRHDCA"/>
<dbReference type="InterPro" id="IPR002016">
    <property type="entry name" value="Haem_peroxidase"/>
</dbReference>
<dbReference type="FunFam" id="1.10.520.10:FF:000008">
    <property type="entry name" value="Peroxidase"/>
    <property type="match status" value="1"/>
</dbReference>
<comment type="catalytic activity">
    <reaction evidence="1 18">
        <text>2 a phenolic donor + H2O2 = 2 a phenolic radical donor + 2 H2O</text>
        <dbReference type="Rhea" id="RHEA:56136"/>
        <dbReference type="ChEBI" id="CHEBI:15377"/>
        <dbReference type="ChEBI" id="CHEBI:16240"/>
        <dbReference type="ChEBI" id="CHEBI:139520"/>
        <dbReference type="ChEBI" id="CHEBI:139521"/>
        <dbReference type="EC" id="1.11.1.7"/>
    </reaction>
</comment>
<dbReference type="SUPFAM" id="SSF48113">
    <property type="entry name" value="Heme-dependent peroxidases"/>
    <property type="match status" value="1"/>
</dbReference>
<evidence type="ECO:0000256" key="12">
    <source>
        <dbReference type="ARBA" id="ARBA00023324"/>
    </source>
</evidence>
<protein>
    <recommendedName>
        <fullName evidence="4 18">Peroxidase</fullName>
        <ecNumber evidence="4 18">1.11.1.7</ecNumber>
    </recommendedName>
</protein>
<evidence type="ECO:0000256" key="16">
    <source>
        <dbReference type="PIRSR" id="PIRSR600823-4"/>
    </source>
</evidence>
<feature type="binding site" evidence="15">
    <location>
        <position position="69"/>
    </location>
    <ligand>
        <name>Ca(2+)</name>
        <dbReference type="ChEBI" id="CHEBI:29108"/>
        <label>1</label>
    </ligand>
</feature>
<evidence type="ECO:0000256" key="2">
    <source>
        <dbReference type="ARBA" id="ARBA00002322"/>
    </source>
</evidence>
<keyword evidence="8 15" id="KW-0479">Metal-binding</keyword>
<keyword evidence="21" id="KW-1185">Reference proteome</keyword>
<comment type="function">
    <text evidence="2">Removal of H(2)O(2), oxidation of toxic reductants, biosynthesis and degradation of lignin, suberization, auxin catabolism, response to environmental stresses such as wounding, pathogen attack and oxidative stress. These functions might be dependent on each isozyme/isoform in each plant tissue.</text>
</comment>
<keyword evidence="11 17" id="KW-1015">Disulfide bond</keyword>
<dbReference type="KEGG" id="cqi:110682410"/>
<evidence type="ECO:0000256" key="6">
    <source>
        <dbReference type="ARBA" id="ARBA00022559"/>
    </source>
</evidence>
<feature type="site" description="Transition state stabilizer" evidence="16">
    <location>
        <position position="64"/>
    </location>
</feature>
<feature type="binding site" evidence="15">
    <location>
        <position position="76"/>
    </location>
    <ligand>
        <name>Ca(2+)</name>
        <dbReference type="ChEBI" id="CHEBI:29108"/>
        <label>1</label>
    </ligand>
</feature>
<dbReference type="InterPro" id="IPR033905">
    <property type="entry name" value="Secretory_peroxidase"/>
</dbReference>
<feature type="binding site" evidence="15">
    <location>
        <position position="74"/>
    </location>
    <ligand>
        <name>Ca(2+)</name>
        <dbReference type="ChEBI" id="CHEBI:29108"/>
        <label>1</label>
    </ligand>
</feature>
<keyword evidence="15 18" id="KW-0106">Calcium</keyword>
<keyword evidence="12 18" id="KW-0376">Hydrogen peroxide</keyword>
<evidence type="ECO:0000256" key="5">
    <source>
        <dbReference type="ARBA" id="ARBA00022525"/>
    </source>
</evidence>
<dbReference type="CDD" id="cd00693">
    <property type="entry name" value="secretory_peroxidase"/>
    <property type="match status" value="1"/>
</dbReference>
<dbReference type="GO" id="GO:0020037">
    <property type="term" value="F:heme binding"/>
    <property type="evidence" value="ECO:0007669"/>
    <property type="project" value="UniProtKB-UniRule"/>
</dbReference>
<comment type="similarity">
    <text evidence="18">Belongs to the peroxidase family. Classical plant (class III) peroxidase subfamily.</text>
</comment>
<dbReference type="RefSeq" id="XP_021714435.1">
    <property type="nucleotide sequence ID" value="XM_021858743.1"/>
</dbReference>
<accession>A0A803KY75</accession>
<dbReference type="Pfam" id="PF00141">
    <property type="entry name" value="peroxidase"/>
    <property type="match status" value="1"/>
</dbReference>
<dbReference type="EC" id="1.11.1.7" evidence="4 18"/>
<evidence type="ECO:0000256" key="13">
    <source>
        <dbReference type="PIRSR" id="PIRSR600823-1"/>
    </source>
</evidence>
<dbReference type="PANTHER" id="PTHR31517:SF3">
    <property type="entry name" value="PEROXIDASE"/>
    <property type="match status" value="1"/>
</dbReference>
<feature type="binding site" evidence="15">
    <location>
        <position position="258"/>
    </location>
    <ligand>
        <name>Ca(2+)</name>
        <dbReference type="ChEBI" id="CHEBI:29108"/>
        <label>2</label>
    </ligand>
</feature>
<dbReference type="GO" id="GO:0006979">
    <property type="term" value="P:response to oxidative stress"/>
    <property type="evidence" value="ECO:0007669"/>
    <property type="project" value="UniProtKB-UniRule"/>
</dbReference>
<evidence type="ECO:0000256" key="1">
    <source>
        <dbReference type="ARBA" id="ARBA00000189"/>
    </source>
</evidence>
<feature type="disulfide bond" evidence="17">
    <location>
        <begin position="126"/>
        <end position="326"/>
    </location>
</feature>
<dbReference type="GO" id="GO:0046872">
    <property type="term" value="F:metal ion binding"/>
    <property type="evidence" value="ECO:0007669"/>
    <property type="project" value="UniProtKB-UniRule"/>
</dbReference>
<keyword evidence="6 18" id="KW-0575">Peroxidase</keyword>
<keyword evidence="5 18" id="KW-0964">Secreted</keyword>
<dbReference type="Proteomes" id="UP000596660">
    <property type="component" value="Unplaced"/>
</dbReference>
<comment type="similarity">
    <text evidence="3">Belongs to the peroxidase family. Ascorbate peroxidase subfamily.</text>
</comment>
<comment type="cofactor">
    <cofactor evidence="15 18">
        <name>Ca(2+)</name>
        <dbReference type="ChEBI" id="CHEBI:29108"/>
    </cofactor>
    <text evidence="15 18">Binds 2 calcium ions per subunit.</text>
</comment>
<feature type="disulfide bond" evidence="17">
    <location>
        <begin position="70"/>
        <end position="75"/>
    </location>
</feature>
<dbReference type="PRINTS" id="PR00458">
    <property type="entry name" value="PEROXIDASE"/>
</dbReference>
<keyword evidence="10 15" id="KW-0408">Iron</keyword>
<organism evidence="20 21">
    <name type="scientific">Chenopodium quinoa</name>
    <name type="common">Quinoa</name>
    <dbReference type="NCBI Taxonomy" id="63459"/>
    <lineage>
        <taxon>Eukaryota</taxon>
        <taxon>Viridiplantae</taxon>
        <taxon>Streptophyta</taxon>
        <taxon>Embryophyta</taxon>
        <taxon>Tracheophyta</taxon>
        <taxon>Spermatophyta</taxon>
        <taxon>Magnoliopsida</taxon>
        <taxon>eudicotyledons</taxon>
        <taxon>Gunneridae</taxon>
        <taxon>Pentapetalae</taxon>
        <taxon>Caryophyllales</taxon>
        <taxon>Chenopodiaceae</taxon>
        <taxon>Chenopodioideae</taxon>
        <taxon>Atripliceae</taxon>
        <taxon>Chenopodium</taxon>
    </lineage>
</organism>
<comment type="cofactor">
    <cofactor evidence="15 18">
        <name>heme b</name>
        <dbReference type="ChEBI" id="CHEBI:60344"/>
    </cofactor>
    <text evidence="15 18">Binds 1 heme b (iron(II)-protoporphyrin IX) group per subunit.</text>
</comment>
<dbReference type="PROSITE" id="PS00435">
    <property type="entry name" value="PEROXIDASE_1"/>
    <property type="match status" value="1"/>
</dbReference>
<evidence type="ECO:0000256" key="10">
    <source>
        <dbReference type="ARBA" id="ARBA00023004"/>
    </source>
</evidence>
<name>A0A803KY75_CHEQI</name>
<keyword evidence="9 18" id="KW-0560">Oxidoreductase</keyword>
<dbReference type="PROSITE" id="PS50873">
    <property type="entry name" value="PEROXIDASE_4"/>
    <property type="match status" value="1"/>
</dbReference>
<dbReference type="InterPro" id="IPR019793">
    <property type="entry name" value="Peroxidases_heam-ligand_BS"/>
</dbReference>
<reference evidence="20" key="1">
    <citation type="journal article" date="2017" name="Nature">
        <title>The genome of Chenopodium quinoa.</title>
        <authorList>
            <person name="Jarvis D.E."/>
            <person name="Ho Y.S."/>
            <person name="Lightfoot D.J."/>
            <person name="Schmoeckel S.M."/>
            <person name="Li B."/>
            <person name="Borm T.J.A."/>
            <person name="Ohyanagi H."/>
            <person name="Mineta K."/>
            <person name="Michell C.T."/>
            <person name="Saber N."/>
            <person name="Kharbatia N.M."/>
            <person name="Rupper R.R."/>
            <person name="Sharp A.R."/>
            <person name="Dally N."/>
            <person name="Boughton B.A."/>
            <person name="Woo Y.H."/>
            <person name="Gao G."/>
            <person name="Schijlen E.G.W.M."/>
            <person name="Guo X."/>
            <person name="Momin A.A."/>
            <person name="Negrao S."/>
            <person name="Al-Babili S."/>
            <person name="Gehring C."/>
            <person name="Roessner U."/>
            <person name="Jung C."/>
            <person name="Murphy K."/>
            <person name="Arold S.T."/>
            <person name="Gojobori T."/>
            <person name="van der Linden C.G."/>
            <person name="van Loo E.N."/>
            <person name="Jellen E.N."/>
            <person name="Maughan P.J."/>
            <person name="Tester M."/>
        </authorList>
    </citation>
    <scope>NUCLEOTIDE SEQUENCE [LARGE SCALE GENOMIC DNA]</scope>
    <source>
        <strain evidence="20">cv. PI 614886</strain>
    </source>
</reference>
<evidence type="ECO:0000256" key="18">
    <source>
        <dbReference type="RuleBase" id="RU362060"/>
    </source>
</evidence>
<reference evidence="20" key="2">
    <citation type="submission" date="2021-03" db="UniProtKB">
        <authorList>
            <consortium name="EnsemblPlants"/>
        </authorList>
    </citation>
    <scope>IDENTIFICATION</scope>
</reference>
<feature type="binding site" evidence="15">
    <location>
        <position position="90"/>
    </location>
    <ligand>
        <name>Ca(2+)</name>
        <dbReference type="ChEBI" id="CHEBI:29108"/>
        <label>1</label>
    </ligand>
</feature>
<sequence length="330" mass="36046">MSHRYHYSLVSALLIGLCLFTPYTATSLSTNYYAKTCPNVEKIVRQAVQKKIQQTFVTIPGTLRLFFHDCFVNGCDASVIIQSTSNNKAEKDHPDNLSLAGDGFDTVIKAKAAVDAVPGCTNNVSCADILALATRDVVNLSGGPFWQVELGRLDGLISTATSVNGRLPQPSDDLNRLNSLFASNGLSQAEMVALSGAHTVGFSHCNKFSNRIYGFTPSNPIDPTLNPQFAAQLQSMCPKNVDPRIAVNMDVQSPRVFDNAYYKNLINGKGLFTSDQVLYTDKRTRGIVTSWAQSSQSFKQAFAQSMIRLGRVGVKNSKNGNIRIRCDAFN</sequence>
<gene>
    <name evidence="20" type="primary">LOC110682410</name>
</gene>
<dbReference type="Gramene" id="AUR62003984-RA">
    <property type="protein sequence ID" value="AUR62003984-RA:cds"/>
    <property type="gene ID" value="AUR62003984"/>
</dbReference>
<dbReference type="InterPro" id="IPR010255">
    <property type="entry name" value="Haem_peroxidase_sf"/>
</dbReference>
<dbReference type="InterPro" id="IPR000823">
    <property type="entry name" value="Peroxidase_pln"/>
</dbReference>